<feature type="domain" description="Neurotransmitter-gated ion-channel ligand-binding" evidence="3">
    <location>
        <begin position="8"/>
        <end position="89"/>
    </location>
</feature>
<accession>A0A9W9YYW2</accession>
<dbReference type="PROSITE" id="PS00236">
    <property type="entry name" value="NEUROTR_ION_CHANNEL"/>
    <property type="match status" value="1"/>
</dbReference>
<evidence type="ECO:0000313" key="4">
    <source>
        <dbReference type="EMBL" id="KAJ7372046.1"/>
    </source>
</evidence>
<dbReference type="EMBL" id="MU826839">
    <property type="protein sequence ID" value="KAJ7372046.1"/>
    <property type="molecule type" value="Genomic_DNA"/>
</dbReference>
<comment type="subcellular location">
    <subcellularLocation>
        <location evidence="1">Membrane</location>
        <topology evidence="1">Multi-pass membrane protein</topology>
    </subcellularLocation>
</comment>
<protein>
    <recommendedName>
        <fullName evidence="3">Neurotransmitter-gated ion-channel ligand-binding domain-containing protein</fullName>
    </recommendedName>
</protein>
<organism evidence="4 5">
    <name type="scientific">Desmophyllum pertusum</name>
    <dbReference type="NCBI Taxonomy" id="174260"/>
    <lineage>
        <taxon>Eukaryota</taxon>
        <taxon>Metazoa</taxon>
        <taxon>Cnidaria</taxon>
        <taxon>Anthozoa</taxon>
        <taxon>Hexacorallia</taxon>
        <taxon>Scleractinia</taxon>
        <taxon>Caryophylliina</taxon>
        <taxon>Caryophylliidae</taxon>
        <taxon>Desmophyllum</taxon>
    </lineage>
</organism>
<keyword evidence="2" id="KW-0472">Membrane</keyword>
<dbReference type="Pfam" id="PF02931">
    <property type="entry name" value="Neur_chan_LBD"/>
    <property type="match status" value="1"/>
</dbReference>
<dbReference type="SUPFAM" id="SSF63712">
    <property type="entry name" value="Nicotinic receptor ligand binding domain-like"/>
    <property type="match status" value="1"/>
</dbReference>
<dbReference type="InterPro" id="IPR036734">
    <property type="entry name" value="Neur_chan_lig-bd_sf"/>
</dbReference>
<dbReference type="InterPro" id="IPR006201">
    <property type="entry name" value="Neur_channel"/>
</dbReference>
<evidence type="ECO:0000256" key="2">
    <source>
        <dbReference type="ARBA" id="ARBA00023136"/>
    </source>
</evidence>
<dbReference type="OrthoDB" id="407674at2759"/>
<dbReference type="GO" id="GO:0005230">
    <property type="term" value="F:extracellular ligand-gated monoatomic ion channel activity"/>
    <property type="evidence" value="ECO:0007669"/>
    <property type="project" value="InterPro"/>
</dbReference>
<keyword evidence="5" id="KW-1185">Reference proteome</keyword>
<dbReference type="InterPro" id="IPR018000">
    <property type="entry name" value="Neurotransmitter_ion_chnl_CS"/>
</dbReference>
<proteinExistence type="predicted"/>
<sequence>MTSQLTITYFKFHPDGNIFYSVRLTVTMACKLNLQMFPHDVQTCTVMLESYGYQATDVYYKWNSRNSTGDVVFIAEDLEMPQFMINQCEARGEDKYLQYWYVNGLLWKGA</sequence>
<gene>
    <name evidence="4" type="ORF">OS493_021474</name>
</gene>
<dbReference type="GO" id="GO:0016020">
    <property type="term" value="C:membrane"/>
    <property type="evidence" value="ECO:0007669"/>
    <property type="project" value="UniProtKB-SubCell"/>
</dbReference>
<dbReference type="InterPro" id="IPR006202">
    <property type="entry name" value="Neur_chan_lig-bd"/>
</dbReference>
<evidence type="ECO:0000259" key="3">
    <source>
        <dbReference type="Pfam" id="PF02931"/>
    </source>
</evidence>
<evidence type="ECO:0000313" key="5">
    <source>
        <dbReference type="Proteomes" id="UP001163046"/>
    </source>
</evidence>
<dbReference type="Proteomes" id="UP001163046">
    <property type="component" value="Unassembled WGS sequence"/>
</dbReference>
<dbReference type="GO" id="GO:0004888">
    <property type="term" value="F:transmembrane signaling receptor activity"/>
    <property type="evidence" value="ECO:0007669"/>
    <property type="project" value="InterPro"/>
</dbReference>
<dbReference type="PANTHER" id="PTHR18945">
    <property type="entry name" value="NEUROTRANSMITTER GATED ION CHANNEL"/>
    <property type="match status" value="1"/>
</dbReference>
<name>A0A9W9YYW2_9CNID</name>
<reference evidence="4" key="1">
    <citation type="submission" date="2023-01" db="EMBL/GenBank/DDBJ databases">
        <title>Genome assembly of the deep-sea coral Lophelia pertusa.</title>
        <authorList>
            <person name="Herrera S."/>
            <person name="Cordes E."/>
        </authorList>
    </citation>
    <scope>NUCLEOTIDE SEQUENCE</scope>
    <source>
        <strain evidence="4">USNM1676648</strain>
        <tissue evidence="4">Polyp</tissue>
    </source>
</reference>
<dbReference type="Gene3D" id="2.70.170.10">
    <property type="entry name" value="Neurotransmitter-gated ion-channel ligand-binding domain"/>
    <property type="match status" value="1"/>
</dbReference>
<evidence type="ECO:0000256" key="1">
    <source>
        <dbReference type="ARBA" id="ARBA00004141"/>
    </source>
</evidence>
<dbReference type="AlphaFoldDB" id="A0A9W9YYW2"/>
<comment type="caution">
    <text evidence="4">The sequence shown here is derived from an EMBL/GenBank/DDBJ whole genome shotgun (WGS) entry which is preliminary data.</text>
</comment>